<proteinExistence type="predicted"/>
<dbReference type="Gene3D" id="2.170.270.10">
    <property type="entry name" value="SET domain"/>
    <property type="match status" value="1"/>
</dbReference>
<evidence type="ECO:0000259" key="2">
    <source>
        <dbReference type="PROSITE" id="PS50280"/>
    </source>
</evidence>
<feature type="domain" description="SET" evidence="2">
    <location>
        <begin position="67"/>
        <end position="207"/>
    </location>
</feature>
<gene>
    <name evidence="3" type="ORF">EXIGLDRAFT_840306</name>
</gene>
<dbReference type="Pfam" id="PF00856">
    <property type="entry name" value="SET"/>
    <property type="match status" value="1"/>
</dbReference>
<dbReference type="CDD" id="cd20071">
    <property type="entry name" value="SET_SMYD"/>
    <property type="match status" value="1"/>
</dbReference>
<protein>
    <submittedName>
        <fullName evidence="3">SET domain-containing protein</fullName>
    </submittedName>
</protein>
<keyword evidence="1" id="KW-0812">Transmembrane</keyword>
<evidence type="ECO:0000313" key="4">
    <source>
        <dbReference type="Proteomes" id="UP000077266"/>
    </source>
</evidence>
<dbReference type="InterPro" id="IPR053185">
    <property type="entry name" value="SET_domain_protein"/>
</dbReference>
<dbReference type="InterPro" id="IPR011990">
    <property type="entry name" value="TPR-like_helical_dom_sf"/>
</dbReference>
<dbReference type="FunCoup" id="A0A165EID3">
    <property type="interactions" value="1"/>
</dbReference>
<dbReference type="InterPro" id="IPR046341">
    <property type="entry name" value="SET_dom_sf"/>
</dbReference>
<dbReference type="SUPFAM" id="SSF82199">
    <property type="entry name" value="SET domain"/>
    <property type="match status" value="1"/>
</dbReference>
<feature type="transmembrane region" description="Helical" evidence="1">
    <location>
        <begin position="29"/>
        <end position="48"/>
    </location>
</feature>
<dbReference type="Gene3D" id="1.25.40.10">
    <property type="entry name" value="Tetratricopeptide repeat domain"/>
    <property type="match status" value="1"/>
</dbReference>
<dbReference type="Proteomes" id="UP000077266">
    <property type="component" value="Unassembled WGS sequence"/>
</dbReference>
<dbReference type="OrthoDB" id="265717at2759"/>
<dbReference type="InParanoid" id="A0A165EID3"/>
<accession>A0A165EID3</accession>
<reference evidence="3 4" key="1">
    <citation type="journal article" date="2016" name="Mol. Biol. Evol.">
        <title>Comparative Genomics of Early-Diverging Mushroom-Forming Fungi Provides Insights into the Origins of Lignocellulose Decay Capabilities.</title>
        <authorList>
            <person name="Nagy L.G."/>
            <person name="Riley R."/>
            <person name="Tritt A."/>
            <person name="Adam C."/>
            <person name="Daum C."/>
            <person name="Floudas D."/>
            <person name="Sun H."/>
            <person name="Yadav J.S."/>
            <person name="Pangilinan J."/>
            <person name="Larsson K.H."/>
            <person name="Matsuura K."/>
            <person name="Barry K."/>
            <person name="Labutti K."/>
            <person name="Kuo R."/>
            <person name="Ohm R.A."/>
            <person name="Bhattacharya S.S."/>
            <person name="Shirouzu T."/>
            <person name="Yoshinaga Y."/>
            <person name="Martin F.M."/>
            <person name="Grigoriev I.V."/>
            <person name="Hibbett D.S."/>
        </authorList>
    </citation>
    <scope>NUCLEOTIDE SEQUENCE [LARGE SCALE GENOMIC DNA]</scope>
    <source>
        <strain evidence="3 4">HHB12029</strain>
    </source>
</reference>
<organism evidence="3 4">
    <name type="scientific">Exidia glandulosa HHB12029</name>
    <dbReference type="NCBI Taxonomy" id="1314781"/>
    <lineage>
        <taxon>Eukaryota</taxon>
        <taxon>Fungi</taxon>
        <taxon>Dikarya</taxon>
        <taxon>Basidiomycota</taxon>
        <taxon>Agaricomycotina</taxon>
        <taxon>Agaricomycetes</taxon>
        <taxon>Auriculariales</taxon>
        <taxon>Exidiaceae</taxon>
        <taxon>Exidia</taxon>
    </lineage>
</organism>
<dbReference type="PROSITE" id="PS50280">
    <property type="entry name" value="SET"/>
    <property type="match status" value="1"/>
</dbReference>
<dbReference type="InterPro" id="IPR001214">
    <property type="entry name" value="SET_dom"/>
</dbReference>
<keyword evidence="1" id="KW-1133">Transmembrane helix</keyword>
<evidence type="ECO:0000256" key="1">
    <source>
        <dbReference type="SAM" id="Phobius"/>
    </source>
</evidence>
<dbReference type="SMART" id="SM00317">
    <property type="entry name" value="SET"/>
    <property type="match status" value="1"/>
</dbReference>
<dbReference type="PANTHER" id="PTHR47332">
    <property type="entry name" value="SET DOMAIN-CONTAINING PROTEIN 5"/>
    <property type="match status" value="1"/>
</dbReference>
<sequence length="366" mass="40598">MSKKSSKAKTANGSVAKPVNKQASFRSTINNILVGILAIAAALVLYRWSGSRADELAAANEIAGHDYPFELRDLPGKGKGLIATRHIKEGDRIITEAPLFTLNTKVKAAPEVILEEQLSELSVEDRKRYMRLGNAGLHADPRVSIFQTNAVALGSRGAGVCPTFARLNHGCLSAFNVVYSWQEDTGNIVVHATKDIKPGEELLTTYTDTLRPRGDRQWYLQKTYNFTCTCSACSRSEAENDASDARLREHQQLMERFASWGRGEINGVEATKAGRRIYDIRYNEEKYTSMRGQLLADLAHVAAAHHNADATLQWTEGALKYFKLELGSDSQRWKEMIKIVTFGATAHPQWGKRVKEHIDGPGYGAF</sequence>
<evidence type="ECO:0000313" key="3">
    <source>
        <dbReference type="EMBL" id="KZV87006.1"/>
    </source>
</evidence>
<dbReference type="AlphaFoldDB" id="A0A165EID3"/>
<name>A0A165EID3_EXIGL</name>
<dbReference type="EMBL" id="KV426138">
    <property type="protein sequence ID" value="KZV87006.1"/>
    <property type="molecule type" value="Genomic_DNA"/>
</dbReference>
<dbReference type="STRING" id="1314781.A0A165EID3"/>
<keyword evidence="1" id="KW-0472">Membrane</keyword>
<keyword evidence="4" id="KW-1185">Reference proteome</keyword>
<dbReference type="PANTHER" id="PTHR47332:SF4">
    <property type="entry name" value="SET DOMAIN-CONTAINING PROTEIN 5"/>
    <property type="match status" value="1"/>
</dbReference>